<dbReference type="InterPro" id="IPR052958">
    <property type="entry name" value="IFN-induced_PKR_regulator"/>
</dbReference>
<keyword evidence="3" id="KW-1185">Reference proteome</keyword>
<dbReference type="AlphaFoldDB" id="A0AAV8YHX2"/>
<reference evidence="2" key="1">
    <citation type="journal article" date="2023" name="Insect Mol. Biol.">
        <title>Genome sequencing provides insights into the evolution of gene families encoding plant cell wall-degrading enzymes in longhorned beetles.</title>
        <authorList>
            <person name="Shin N.R."/>
            <person name="Okamura Y."/>
            <person name="Kirsch R."/>
            <person name="Pauchet Y."/>
        </authorList>
    </citation>
    <scope>NUCLEOTIDE SEQUENCE</scope>
    <source>
        <strain evidence="2">AMC_N1</strain>
    </source>
</reference>
<evidence type="ECO:0000313" key="3">
    <source>
        <dbReference type="Proteomes" id="UP001162162"/>
    </source>
</evidence>
<feature type="domain" description="HAT C-terminal dimerisation" evidence="1">
    <location>
        <begin position="10"/>
        <end position="81"/>
    </location>
</feature>
<dbReference type="EMBL" id="JAPWTK010000093">
    <property type="protein sequence ID" value="KAJ8950880.1"/>
    <property type="molecule type" value="Genomic_DNA"/>
</dbReference>
<dbReference type="Pfam" id="PF05699">
    <property type="entry name" value="Dimer_Tnp_hAT"/>
    <property type="match status" value="1"/>
</dbReference>
<dbReference type="InterPro" id="IPR008906">
    <property type="entry name" value="HATC_C_dom"/>
</dbReference>
<sequence>MKRNYGKQSEDLEKLDFTDVLKEADTFFPATRKAIVISLSQPCTTSNIERSFSTLRRVKTWLRSTMTENRLNGLCMLSVHRKIRLYVLFTLSFSVNMRATFKGLNKYGTCFASQSSRPPPRWPSHGHLEYGIPIRGRLEDGRYPRLLF</sequence>
<dbReference type="Proteomes" id="UP001162162">
    <property type="component" value="Unassembled WGS sequence"/>
</dbReference>
<name>A0AAV8YHX2_9CUCU</name>
<gene>
    <name evidence="2" type="ORF">NQ318_011178</name>
</gene>
<proteinExistence type="predicted"/>
<evidence type="ECO:0000313" key="2">
    <source>
        <dbReference type="EMBL" id="KAJ8950880.1"/>
    </source>
</evidence>
<organism evidence="2 3">
    <name type="scientific">Aromia moschata</name>
    <dbReference type="NCBI Taxonomy" id="1265417"/>
    <lineage>
        <taxon>Eukaryota</taxon>
        <taxon>Metazoa</taxon>
        <taxon>Ecdysozoa</taxon>
        <taxon>Arthropoda</taxon>
        <taxon>Hexapoda</taxon>
        <taxon>Insecta</taxon>
        <taxon>Pterygota</taxon>
        <taxon>Neoptera</taxon>
        <taxon>Endopterygota</taxon>
        <taxon>Coleoptera</taxon>
        <taxon>Polyphaga</taxon>
        <taxon>Cucujiformia</taxon>
        <taxon>Chrysomeloidea</taxon>
        <taxon>Cerambycidae</taxon>
        <taxon>Cerambycinae</taxon>
        <taxon>Callichromatini</taxon>
        <taxon>Aromia</taxon>
    </lineage>
</organism>
<evidence type="ECO:0000259" key="1">
    <source>
        <dbReference type="Pfam" id="PF05699"/>
    </source>
</evidence>
<dbReference type="GO" id="GO:0046983">
    <property type="term" value="F:protein dimerization activity"/>
    <property type="evidence" value="ECO:0007669"/>
    <property type="project" value="InterPro"/>
</dbReference>
<dbReference type="PANTHER" id="PTHR46289:SF14">
    <property type="entry name" value="DUF4371 DOMAIN-CONTAINING PROTEIN"/>
    <property type="match status" value="1"/>
</dbReference>
<comment type="caution">
    <text evidence="2">The sequence shown here is derived from an EMBL/GenBank/DDBJ whole genome shotgun (WGS) entry which is preliminary data.</text>
</comment>
<protein>
    <recommendedName>
        <fullName evidence="1">HAT C-terminal dimerisation domain-containing protein</fullName>
    </recommendedName>
</protein>
<accession>A0AAV8YHX2</accession>
<dbReference type="PANTHER" id="PTHR46289">
    <property type="entry name" value="52 KDA REPRESSOR OF THE INHIBITOR OF THE PROTEIN KINASE-LIKE PROTEIN-RELATED"/>
    <property type="match status" value="1"/>
</dbReference>